<evidence type="ECO:0000313" key="8">
    <source>
        <dbReference type="Proteomes" id="UP000294641"/>
    </source>
</evidence>
<dbReference type="InterPro" id="IPR002577">
    <property type="entry name" value="HTH_HxlR"/>
</dbReference>
<comment type="caution">
    <text evidence="5">The sequence shown here is derived from an EMBL/GenBank/DDBJ whole genome shotgun (WGS) entry which is preliminary data.</text>
</comment>
<reference evidence="6 8" key="2">
    <citation type="submission" date="2019-03" db="EMBL/GenBank/DDBJ databases">
        <title>Genomic Encyclopedia of Type Strains, Phase IV (KMG-IV): sequencing the most valuable type-strain genomes for metagenomic binning, comparative biology and taxonomic classification.</title>
        <authorList>
            <person name="Goeker M."/>
        </authorList>
    </citation>
    <scope>NUCLEOTIDE SEQUENCE [LARGE SCALE GENOMIC DNA]</scope>
    <source>
        <strain evidence="6 8">DSM 20580</strain>
    </source>
</reference>
<keyword evidence="1" id="KW-0805">Transcription regulation</keyword>
<dbReference type="CDD" id="cd00090">
    <property type="entry name" value="HTH_ARSR"/>
    <property type="match status" value="1"/>
</dbReference>
<keyword evidence="3" id="KW-0804">Transcription</keyword>
<dbReference type="PANTHER" id="PTHR33204:SF1">
    <property type="entry name" value="TRANSCRIPTIONAL REGULATOR, MARR FAMILY"/>
    <property type="match status" value="1"/>
</dbReference>
<keyword evidence="2" id="KW-0238">DNA-binding</keyword>
<keyword evidence="8" id="KW-1185">Reference proteome</keyword>
<evidence type="ECO:0000256" key="2">
    <source>
        <dbReference type="ARBA" id="ARBA00023125"/>
    </source>
</evidence>
<dbReference type="PANTHER" id="PTHR33204">
    <property type="entry name" value="TRANSCRIPTIONAL REGULATOR, MARR FAMILY"/>
    <property type="match status" value="1"/>
</dbReference>
<dbReference type="OrthoDB" id="9800966at2"/>
<dbReference type="Proteomes" id="UP000254330">
    <property type="component" value="Unassembled WGS sequence"/>
</dbReference>
<evidence type="ECO:0000313" key="7">
    <source>
        <dbReference type="Proteomes" id="UP000254330"/>
    </source>
</evidence>
<evidence type="ECO:0000256" key="3">
    <source>
        <dbReference type="ARBA" id="ARBA00023163"/>
    </source>
</evidence>
<accession>A0A2U3AFL4</accession>
<dbReference type="PROSITE" id="PS51118">
    <property type="entry name" value="HTH_HXLR"/>
    <property type="match status" value="1"/>
</dbReference>
<sequence>MEQKELCPRLSKAMDLIGKRWVGLILYELLDGPQRFNKIQNDLPISGRLLSERLKELEKEGLVKREVFTEIPVRVEYSLTDKGMNLKSTIDEIEKWSKEWL</sequence>
<dbReference type="Gene3D" id="1.10.10.10">
    <property type="entry name" value="Winged helix-like DNA-binding domain superfamily/Winged helix DNA-binding domain"/>
    <property type="match status" value="1"/>
</dbReference>
<dbReference type="InterPro" id="IPR036388">
    <property type="entry name" value="WH-like_DNA-bd_sf"/>
</dbReference>
<dbReference type="AlphaFoldDB" id="A0A2U3AFL4"/>
<dbReference type="SUPFAM" id="SSF46785">
    <property type="entry name" value="Winged helix' DNA-binding domain"/>
    <property type="match status" value="1"/>
</dbReference>
<evidence type="ECO:0000256" key="1">
    <source>
        <dbReference type="ARBA" id="ARBA00023015"/>
    </source>
</evidence>
<evidence type="ECO:0000259" key="4">
    <source>
        <dbReference type="PROSITE" id="PS51118"/>
    </source>
</evidence>
<evidence type="ECO:0000313" key="6">
    <source>
        <dbReference type="EMBL" id="TDR42176.1"/>
    </source>
</evidence>
<feature type="domain" description="HTH hxlR-type" evidence="4">
    <location>
        <begin position="7"/>
        <end position="101"/>
    </location>
</feature>
<dbReference type="Pfam" id="PF01638">
    <property type="entry name" value="HxlR"/>
    <property type="match status" value="1"/>
</dbReference>
<dbReference type="GO" id="GO:0003677">
    <property type="term" value="F:DNA binding"/>
    <property type="evidence" value="ECO:0007669"/>
    <property type="project" value="UniProtKB-KW"/>
</dbReference>
<dbReference type="RefSeq" id="WP_109348831.1">
    <property type="nucleotide sequence ID" value="NZ_BJUE01000002.1"/>
</dbReference>
<dbReference type="Proteomes" id="UP000294641">
    <property type="component" value="Unassembled WGS sequence"/>
</dbReference>
<protein>
    <submittedName>
        <fullName evidence="6">HxlR family transcriptional regulator</fullName>
    </submittedName>
    <submittedName>
        <fullName evidence="5">Uncharacterized HTH-type transcriptional regulator yybR</fullName>
    </submittedName>
</protein>
<dbReference type="InterPro" id="IPR036390">
    <property type="entry name" value="WH_DNA-bd_sf"/>
</dbReference>
<evidence type="ECO:0000313" key="5">
    <source>
        <dbReference type="EMBL" id="STX10905.1"/>
    </source>
</evidence>
<gene>
    <name evidence="5" type="primary">yybR_2</name>
    <name evidence="6" type="ORF">DFR61_10466</name>
    <name evidence="5" type="ORF">NCTC10597_02697</name>
</gene>
<reference evidence="5 7" key="1">
    <citation type="submission" date="2018-06" db="EMBL/GenBank/DDBJ databases">
        <authorList>
            <consortium name="Pathogen Informatics"/>
            <person name="Doyle S."/>
        </authorList>
    </citation>
    <scope>NUCLEOTIDE SEQUENCE [LARGE SCALE GENOMIC DNA]</scope>
    <source>
        <strain evidence="5 7">NCTC10597</strain>
    </source>
</reference>
<proteinExistence type="predicted"/>
<dbReference type="EMBL" id="SNZG01000004">
    <property type="protein sequence ID" value="TDR42176.1"/>
    <property type="molecule type" value="Genomic_DNA"/>
</dbReference>
<organism evidence="5 7">
    <name type="scientific">Kurthia zopfii</name>
    <dbReference type="NCBI Taxonomy" id="1650"/>
    <lineage>
        <taxon>Bacteria</taxon>
        <taxon>Bacillati</taxon>
        <taxon>Bacillota</taxon>
        <taxon>Bacilli</taxon>
        <taxon>Bacillales</taxon>
        <taxon>Caryophanaceae</taxon>
        <taxon>Kurthia</taxon>
    </lineage>
</organism>
<dbReference type="EMBL" id="UGNP01000001">
    <property type="protein sequence ID" value="STX10905.1"/>
    <property type="molecule type" value="Genomic_DNA"/>
</dbReference>
<dbReference type="InterPro" id="IPR011991">
    <property type="entry name" value="ArsR-like_HTH"/>
</dbReference>
<name>A0A2U3AFL4_9BACL</name>